<evidence type="ECO:0000256" key="4">
    <source>
        <dbReference type="ARBA" id="ARBA00022857"/>
    </source>
</evidence>
<dbReference type="PROSITE" id="PS50075">
    <property type="entry name" value="CARRIER"/>
    <property type="match status" value="2"/>
</dbReference>
<dbReference type="PROSITE" id="PS52004">
    <property type="entry name" value="KS3_2"/>
    <property type="match status" value="2"/>
</dbReference>
<dbReference type="Gene3D" id="3.90.180.10">
    <property type="entry name" value="Medium-chain alcohol dehydrogenases, catalytic domain"/>
    <property type="match status" value="1"/>
</dbReference>
<evidence type="ECO:0000256" key="8">
    <source>
        <dbReference type="SAM" id="MobiDB-lite"/>
    </source>
</evidence>
<proteinExistence type="predicted"/>
<feature type="region of interest" description="C-terminal hotdog fold" evidence="7">
    <location>
        <begin position="2665"/>
        <end position="2811"/>
    </location>
</feature>
<evidence type="ECO:0000256" key="1">
    <source>
        <dbReference type="ARBA" id="ARBA00022450"/>
    </source>
</evidence>
<dbReference type="InterPro" id="IPR013968">
    <property type="entry name" value="PKS_KR"/>
</dbReference>
<evidence type="ECO:0000256" key="3">
    <source>
        <dbReference type="ARBA" id="ARBA00022679"/>
    </source>
</evidence>
<evidence type="ECO:0000256" key="7">
    <source>
        <dbReference type="PROSITE-ProRule" id="PRU01363"/>
    </source>
</evidence>
<dbReference type="InterPro" id="IPR042104">
    <property type="entry name" value="PKS_dehydratase_sf"/>
</dbReference>
<feature type="compositionally biased region" description="Basic and acidic residues" evidence="8">
    <location>
        <begin position="4157"/>
        <end position="4168"/>
    </location>
</feature>
<dbReference type="FunFam" id="3.40.50.720:FF:000209">
    <property type="entry name" value="Polyketide synthase Pks12"/>
    <property type="match status" value="1"/>
</dbReference>
<keyword evidence="1" id="KW-0596">Phosphopantetheine</keyword>
<dbReference type="SMART" id="SM01294">
    <property type="entry name" value="PKS_PP_betabranch"/>
    <property type="match status" value="1"/>
</dbReference>
<dbReference type="InterPro" id="IPR014043">
    <property type="entry name" value="Acyl_transferase_dom"/>
</dbReference>
<dbReference type="KEGG" id="mpro:BJP34_17840"/>
<dbReference type="InterPro" id="IPR057326">
    <property type="entry name" value="KR_dom"/>
</dbReference>
<dbReference type="Pfam" id="PF22621">
    <property type="entry name" value="CurL-like_PKS_C"/>
    <property type="match status" value="2"/>
</dbReference>
<dbReference type="SMART" id="SM00822">
    <property type="entry name" value="PKS_KR"/>
    <property type="match status" value="2"/>
</dbReference>
<dbReference type="FunFam" id="3.40.366.10:FF:000002">
    <property type="entry name" value="Probable polyketide synthase 2"/>
    <property type="match status" value="2"/>
</dbReference>
<evidence type="ECO:0000259" key="10">
    <source>
        <dbReference type="PROSITE" id="PS52004"/>
    </source>
</evidence>
<dbReference type="Gene3D" id="1.10.1200.10">
    <property type="entry name" value="ACP-like"/>
    <property type="match status" value="2"/>
</dbReference>
<organism evidence="12 13">
    <name type="scientific">Moorena producens PAL-8-15-08-1</name>
    <dbReference type="NCBI Taxonomy" id="1458985"/>
    <lineage>
        <taxon>Bacteria</taxon>
        <taxon>Bacillati</taxon>
        <taxon>Cyanobacteriota</taxon>
        <taxon>Cyanophyceae</taxon>
        <taxon>Coleofasciculales</taxon>
        <taxon>Coleofasciculaceae</taxon>
        <taxon>Moorena</taxon>
    </lineage>
</organism>
<dbReference type="PROSITE" id="PS52019">
    <property type="entry name" value="PKS_MFAS_DH"/>
    <property type="match status" value="1"/>
</dbReference>
<dbReference type="SUPFAM" id="SSF47336">
    <property type="entry name" value="ACP-like"/>
    <property type="match status" value="2"/>
</dbReference>
<evidence type="ECO:0000259" key="11">
    <source>
        <dbReference type="PROSITE" id="PS52019"/>
    </source>
</evidence>
<dbReference type="GO" id="GO:0016491">
    <property type="term" value="F:oxidoreductase activity"/>
    <property type="evidence" value="ECO:0007669"/>
    <property type="project" value="InterPro"/>
</dbReference>
<feature type="active site" description="Proton acceptor; for dehydratase activity" evidence="7">
    <location>
        <position position="2559"/>
    </location>
</feature>
<dbReference type="GO" id="GO:0004315">
    <property type="term" value="F:3-oxoacyl-[acyl-carrier-protein] synthase activity"/>
    <property type="evidence" value="ECO:0007669"/>
    <property type="project" value="InterPro"/>
</dbReference>
<reference evidence="13" key="1">
    <citation type="submission" date="2016-10" db="EMBL/GenBank/DDBJ databases">
        <title>Comparative genomics uncovers the prolific and rare metabolic potential of the cyanobacterial genus Moorea.</title>
        <authorList>
            <person name="Leao T."/>
            <person name="Castelao G."/>
            <person name="Korobeynikov A."/>
            <person name="Monroe E.A."/>
            <person name="Podell S."/>
            <person name="Glukhov E."/>
            <person name="Allen E."/>
            <person name="Gerwick W.H."/>
            <person name="Gerwick L."/>
        </authorList>
    </citation>
    <scope>NUCLEOTIDE SEQUENCE [LARGE SCALE GENOMIC DNA]</scope>
    <source>
        <strain evidence="13">PAL-8-15-08-1</strain>
    </source>
</reference>
<dbReference type="FunFam" id="1.10.1200.10:FF:000007">
    <property type="entry name" value="Probable polyketide synthase pks17"/>
    <property type="match status" value="1"/>
</dbReference>
<dbReference type="Pfam" id="PF13602">
    <property type="entry name" value="ADH_zinc_N_2"/>
    <property type="match status" value="1"/>
</dbReference>
<dbReference type="InterPro" id="IPR020843">
    <property type="entry name" value="ER"/>
</dbReference>
<feature type="region of interest" description="Disordered" evidence="8">
    <location>
        <begin position="4157"/>
        <end position="4176"/>
    </location>
</feature>
<evidence type="ECO:0008006" key="14">
    <source>
        <dbReference type="Google" id="ProtNLM"/>
    </source>
</evidence>
<keyword evidence="4" id="KW-0521">NADP</keyword>
<dbReference type="CDD" id="cd02440">
    <property type="entry name" value="AdoMet_MTases"/>
    <property type="match status" value="1"/>
</dbReference>
<dbReference type="Pfam" id="PF00550">
    <property type="entry name" value="PP-binding"/>
    <property type="match status" value="2"/>
</dbReference>
<dbReference type="InterPro" id="IPR020806">
    <property type="entry name" value="PKS_PP-bd"/>
</dbReference>
<dbReference type="GO" id="GO:0031177">
    <property type="term" value="F:phosphopantetheine binding"/>
    <property type="evidence" value="ECO:0007669"/>
    <property type="project" value="InterPro"/>
</dbReference>
<dbReference type="InterPro" id="IPR013154">
    <property type="entry name" value="ADH-like_N"/>
</dbReference>
<dbReference type="InterPro" id="IPR016039">
    <property type="entry name" value="Thiolase-like"/>
</dbReference>
<evidence type="ECO:0000256" key="6">
    <source>
        <dbReference type="ARBA" id="ARBA00023315"/>
    </source>
</evidence>
<keyword evidence="2" id="KW-0597">Phosphoprotein</keyword>
<dbReference type="GO" id="GO:0005886">
    <property type="term" value="C:plasma membrane"/>
    <property type="evidence" value="ECO:0007669"/>
    <property type="project" value="TreeGrafter"/>
</dbReference>
<dbReference type="Gene3D" id="3.40.50.150">
    <property type="entry name" value="Vaccinia Virus protein VP39"/>
    <property type="match status" value="1"/>
</dbReference>
<dbReference type="InterPro" id="IPR006162">
    <property type="entry name" value="Ppantetheine_attach_site"/>
</dbReference>
<dbReference type="PANTHER" id="PTHR43775">
    <property type="entry name" value="FATTY ACID SYNTHASE"/>
    <property type="match status" value="1"/>
</dbReference>
<dbReference type="InterPro" id="IPR014030">
    <property type="entry name" value="Ketoacyl_synth_N"/>
</dbReference>
<keyword evidence="5" id="KW-0511">Multifunctional enzyme</keyword>
<dbReference type="CDD" id="cd00833">
    <property type="entry name" value="PKS"/>
    <property type="match status" value="2"/>
</dbReference>
<dbReference type="Pfam" id="PF08659">
    <property type="entry name" value="KR"/>
    <property type="match status" value="2"/>
</dbReference>
<evidence type="ECO:0000313" key="13">
    <source>
        <dbReference type="Proteomes" id="UP000177870"/>
    </source>
</evidence>
<dbReference type="Pfam" id="PF21394">
    <property type="entry name" value="Beta-ketacyl_N"/>
    <property type="match status" value="1"/>
</dbReference>
<dbReference type="SUPFAM" id="SSF51735">
    <property type="entry name" value="NAD(P)-binding Rossmann-fold domains"/>
    <property type="match status" value="5"/>
</dbReference>
<keyword evidence="3" id="KW-0808">Transferase</keyword>
<dbReference type="InterPro" id="IPR050091">
    <property type="entry name" value="PKS_NRPS_Biosynth_Enz"/>
</dbReference>
<dbReference type="InterPro" id="IPR016036">
    <property type="entry name" value="Malonyl_transacylase_ACP-bd"/>
</dbReference>
<keyword evidence="6" id="KW-0012">Acyltransferase</keyword>
<dbReference type="Pfam" id="PF00109">
    <property type="entry name" value="ketoacyl-synt"/>
    <property type="match status" value="2"/>
</dbReference>
<dbReference type="InterPro" id="IPR011032">
    <property type="entry name" value="GroES-like_sf"/>
</dbReference>
<dbReference type="FunFam" id="3.40.47.10:FF:000019">
    <property type="entry name" value="Polyketide synthase type I"/>
    <property type="match status" value="2"/>
</dbReference>
<dbReference type="PROSITE" id="PS00606">
    <property type="entry name" value="KS3_1"/>
    <property type="match status" value="2"/>
</dbReference>
<protein>
    <recommendedName>
        <fullName evidence="14">Short-chain dehydrogenase</fullName>
    </recommendedName>
</protein>
<dbReference type="Gene3D" id="3.40.50.720">
    <property type="entry name" value="NAD(P)-binding Rossmann-like Domain"/>
    <property type="match status" value="4"/>
</dbReference>
<dbReference type="Gene3D" id="3.40.47.10">
    <property type="match status" value="2"/>
</dbReference>
<dbReference type="Pfam" id="PF08242">
    <property type="entry name" value="Methyltransf_12"/>
    <property type="match status" value="1"/>
</dbReference>
<dbReference type="CDD" id="cd08955">
    <property type="entry name" value="KR_2_FAS_SDR_x"/>
    <property type="match status" value="2"/>
</dbReference>
<dbReference type="EMBL" id="CP017599">
    <property type="protein sequence ID" value="AOX01054.1"/>
    <property type="molecule type" value="Genomic_DNA"/>
</dbReference>
<dbReference type="SMART" id="SM00826">
    <property type="entry name" value="PKS_DH"/>
    <property type="match status" value="1"/>
</dbReference>
<dbReference type="InterPro" id="IPR036736">
    <property type="entry name" value="ACP-like_sf"/>
</dbReference>
<name>A0A1D8TTX9_9CYAN</name>
<dbReference type="InterPro" id="IPR049490">
    <property type="entry name" value="C883_1060-like_KR_N"/>
</dbReference>
<dbReference type="STRING" id="1458985.BJP34_17840"/>
<dbReference type="OrthoDB" id="499075at2"/>
<dbReference type="PANTHER" id="PTHR43775:SF37">
    <property type="entry name" value="SI:DKEY-61P9.11"/>
    <property type="match status" value="1"/>
</dbReference>
<gene>
    <name evidence="12" type="ORF">BJP34_17840</name>
</gene>
<dbReference type="Pfam" id="PF21089">
    <property type="entry name" value="PKS_DH_N"/>
    <property type="match status" value="1"/>
</dbReference>
<dbReference type="PROSITE" id="PS00012">
    <property type="entry name" value="PHOSPHOPANTETHEINE"/>
    <property type="match status" value="1"/>
</dbReference>
<dbReference type="InterPro" id="IPR016035">
    <property type="entry name" value="Acyl_Trfase/lysoPLipase"/>
</dbReference>
<feature type="domain" description="Ketosynthase family 3 (KS3)" evidence="10">
    <location>
        <begin position="1632"/>
        <end position="2058"/>
    </location>
</feature>
<evidence type="ECO:0000256" key="5">
    <source>
        <dbReference type="ARBA" id="ARBA00023268"/>
    </source>
</evidence>
<dbReference type="InterPro" id="IPR013217">
    <property type="entry name" value="Methyltransf_12"/>
</dbReference>
<feature type="domain" description="Carrier" evidence="9">
    <location>
        <begin position="1532"/>
        <end position="1607"/>
    </location>
</feature>
<dbReference type="InterPro" id="IPR018201">
    <property type="entry name" value="Ketoacyl_synth_AS"/>
</dbReference>
<dbReference type="SMART" id="SM00827">
    <property type="entry name" value="PKS_AT"/>
    <property type="match status" value="2"/>
</dbReference>
<dbReference type="GO" id="GO:0006633">
    <property type="term" value="P:fatty acid biosynthetic process"/>
    <property type="evidence" value="ECO:0007669"/>
    <property type="project" value="InterPro"/>
</dbReference>
<sequence>MSNSPDKKEKLSVSKQVLLALKEAKTRIEALESTTTEPIAVVGMACRFPGGADSPQKLWQLLSDGVDAITEIPPQRWNVDNYYDPNPETPGKMSSRLGGFLQEDIAQFDPLFFGISEREAITIDPQHRLLLEVSWEALENTGYIPRRLDNSVTGVFVGITNCEYQVITGQGTETNIAPYAVTGLPLNAAAGRLSYTLGLTGPSMAIDTACSSSLVAIHQACQSLRLQECQMALAGGVNLWLLPDALIATSQAKMSSPDGRCQTFDEEANGTAWGEGCGMLVLKRLSDAQASKDQILAVISGSAVNQDGPSSGFTVPNSSSQQQVIRQALKMAKVKPSQVSYVEAHGTATSLGDPIELRSLAEVFGEERSAQEPLMIGSIKTNIGHLGSAAGISGVMKVILQIQHRQIVPHLHLKNPTSKFDWKNSPIVVATQPTTWDRNEPSVIAGVSSFGGSGTNAHVIIEEAPSIVTTQNNNVERPIHLLTLSAKTEKALEDLVSNYQSYLETNPELALADVCYTASTGRAHFNHRLGVIGSDPTELIDKLLGWKTQSELVGVFSAQPNREVPKIAFLFTGQGSQYINMGRQLYEKAPTFRQALEQCDQILQPDLETSILEIIYPKEEQKSSILDQTAYTQPAIFALEYALFKLWDSWGIKPNVVMGHSVGEYVAACIAEVFSLEDGLKLIAMRGKLMQQLPSGGEMVSVMASESQVTEAIKEYSSLVTIAAVNGPESIVISGESGAIATICDILKNTGVKTKQLQVSHGFHSPLMEPMLTEFEAVAKQVTYNEPKIPLISNVTGTEVGAEITTAEYWVAHVRQPVRFAQSMKTLEEQGYETFLEIGPKPILLGMGRQCVKEDVGEWLPSLRPNQIPLQSPLEMGKSEDAALLKDEWQQMVSSLGKLYVKGAKIDWSGFDSDYNRQKVALPTYPFQRERYWVETTENKQKQHQNTDNIHQTPIVQLLTQGNTKTLTQQLETTGKLSSEKLKLLPELLEILAQQHQEQLTAATLKNWFYEIQWQPLTQTNLNTNIQPTHWLILADTTGVAEKLAQKLQQQGHEYSLVARGENYKKSTANTYQLNPHTPQEFEQLYQEIQQNTQTPITKLIHLWSLDAPASKDLTVETLESSQIWGCGSVVHLLQTLLKNSSIPELWLVTRGSQSVLSNTENHITGLAASPLWGLGRVVSLEHPQLWGGLIDLDPQAPAVDETEILWQLLANQQEEDHLALRGEKTYVARLVNKDTPEFSQPLSLSSDGSYLITGGLGALGLHTAQWLVEKGAKNIVLTGRRPPTEKVTESIKQLEETGCQVRVLLGDVSVEADLAKILEQIQTSMPILKGIIHAAGVLDDGTIQQMNWERFAKVMSPKLIGTWHLHTLTQNLPLDFFVCFSSIASMLGSLGQGNYAAANAFMDTLASYRRSQGLSGLAINWGAWASEGMAARLAVEHQSRMQNSGITEIAPKEGMSALDLLLTQKSATAQVGVAGIQWQVLAENWSGMKTNSLLRELLQQEEWFEQDTRKQKVKAEFLAKLEEASNDKRQEILTEHIRRQVAQVLGFSSSKLPEVNVGLMEMGMDSLMTVELKNRLQNQLETNLPETIAIEYPTITKLSLYIEELMGWKTTEIDPSSEETETKLMMERSRTEAIAIIGIGCRFPRNANTPESFWELLSNGQDSITEIPLERWDLDSYYDPNPESPGKMYIRHAALVEQVDQFDPRFFGISEREAHSLDPQQRLILEVTWEALERAGINPQQLENTQTGVFLGIGQNDYANLGFRQAAEDISPYDATGNGLCFVAGRLSYFLGVQGPSLAIDTACSSSLVAIHEACQSLRQGESNLALAGGVHLVLSPEVTIALSKLKALAPDGKCKTFDAAADGYGRGEGCGIVVLKRLSDAVKDGDRISAVIRGSAVNHDGPSSGMTVPNKLAQEKLIQKALKAAKVEPLQVSYVEAHGTGTSLGDPMEVRALARVFDQGREGENLLNIGSVKTNIGHLEAAAGIAGMIKVILQLQNQEIAPHLHLANPNPYIDWENMPLKVPTQLTPWLSKGEKRVAGVSSFGMSGTNAHIVLEEASVQVKTQNVVERQVHLLTLSAKTEKALEDLVSNYQNYLETNPELALADVCYTANTGRAQFNHRLGVMASEPKELIEKLLGWKTDSELVGVFSGQPNSESPKIAFLFTGQGSQYINMGRQLYEQAPTFRQALEQCDQILQPDLETSILEIIYPKDEQKSSLLDQTAYTQPAIFALEYALFKLWDSWGIKPNVVMGHSVGEYVAACIAGVFSLEDGLKLIAMRGQLMQQLPSGGEMVSVMASESQVTEAIKEYTSQVTIAAVNGPESIVISGESGAIATICAQLKNMGIKTKQLQVSHGFHSPLMEPMLTEFEAVAKQVTYNEPKIPLISNVTGIEVGAEITTAEYWVAHVRQPVRFAQSMKTLEEQGYETFLEIGPKPILLGMGRQCVTEDVGEWLPSLRPGVDEWQQMLSSLGQLYVRGVKIDWSGFDSDYSRQKVALPTYPFQRERYWVETNNNFWPQKQFSQGDNLHPLLGQKLNCAGEQQIFASQIGENSPNYLKDHRVFNQALFPTTGYLEIAIAAGNHQLKTSQIVIEDLTITRGWILPTGELTNAQTILTPTDNQSYKFQIFSQPEQQEWRLHTTGKIRKESPPPTQTKIDLEKYKSECEKTIEVKQHYQKFKQVGIDYGNTFQGIQQLWSGSNQALGYIKLPEELITQTNDYNFHPALLDAALQVMSHALPETDNDKTYLPIGIEEFRVYKNPGLSLWAYVSVTSREVETPESLTTIVTIVTPEGEIIANLKGLQVKLATKQTLLGTETESIENWLYEVEWRNQGILGKLLPPDFLIPPIEINQKLTPTLTELVTQVDNETTVSVQTTLEELSRDYIVQALQEMGWSYKPAESFAFDVAAQKLGIVPTHRPLFKRLLQILTESGILKSKNQQWEVAQTLPEVKPTEKISSLQNKYPEETAALTLLERCGSKLSGVLRGAIDPVELVFPQGDLTAATQLYEESTVALVMNTIVEKSITKALEKLPKNRGLRLLEIGAGTGGTTSYILPHLNQGQTEYTFTDIGALFTAKAQDKFRDYKFIKYQTLDIEIDPKSQGFEAHHYDVIIAANVLHATTDMKQTLSHVRELLADGGMLVLYEATAKTLWVDLIFGLLEGWWKFRDYELRPDYPLLSRDKWHHVLRETGFTEVVTMPEVEGMAETLSGQTVIVAQGSQRKLEPRNDGSKSWLILADSQGVGQQLATLLRSVGEVCTLVFAGEKYQQIAPGEFSINPNQAKGFEEVIEIVAGKSPSLYGVVQCWTTEARMGKTINYEELESLSKLGCGTTLSLVQALVKAGLSIVPRLWLVTSGAQAVPSNHPVIPGVAQSSVWGMGKVISLEHPELNCTRIDLDPEETIEGQADALFNEIWSEDSEDQVAWRGDGRYVARLVASRHRQPVAQQLVPSQPFKLGSSQKGSLDNLILEPVTRRSPGAGEVEIRVKATGLNFLDVVSALGLVPQQVDGMSQKHLVEMDSFGGECAGEVVAVGSEVTGFNVGDLVMAMAHGTFSQYVTVDATYVVIKPENLSFEEAASVPANFLTAYYTLHHLAKIKGGERILIHAGAGGTGMAAVQIAQQAGAEVLATASPPKWEALRNLGVKHIMNSRTLEFADQVMEITQGQGVDIVLNSLTSGEFISKSMSVVTQGGRFVEIAKRGVWSSSQVAAVRPDVSYFVVDLVKESIEQPGLINSMLQGLKEKFGNGLLQPPPIKVFSIEEVIDAFRYMQQAKHIGKIVVTQTQPDARTQKSLSFRSGASYLITGGMGGLGLLVANWMVSKGAKHLILLGRRSPDDAAIKKITELEMAGAEVVVEKADVSDWESIRGVWQRIDESNRPLGGVIHSAGMLSDGVLQNQSWSSFEQVMAPKVQGAWHLHQLSQNQLNQNQPLDFFVLFSSVASLLGSPGQGNHSSANAFLDGLAHYRRTMGLSGLSIHWGAVSQVGEAAERGADVRANKQGMGVISPAQVLESLELLMSGSDVEVGVVPIDWSGWQERVTQWRFLADWQETILEVAEASKSDFLLKLEATPPSERRLLLVAHVRRQVAQVLGISHPESIAMDTGFFDLGMDSLTSVELRNKLQSSLKRSVPSTLAFDYPKLNKLVDYLAQQLNLIDVQQEDTELRSPNLHEEKSSELSDTSPLTEVELEESFLREIEELEKLI</sequence>
<dbReference type="InterPro" id="IPR020841">
    <property type="entry name" value="PKS_Beta-ketoAc_synthase_dom"/>
</dbReference>
<dbReference type="InterPro" id="IPR049551">
    <property type="entry name" value="PKS_DH_C"/>
</dbReference>
<dbReference type="GO" id="GO:0005737">
    <property type="term" value="C:cytoplasm"/>
    <property type="evidence" value="ECO:0007669"/>
    <property type="project" value="TreeGrafter"/>
</dbReference>
<evidence type="ECO:0000259" key="9">
    <source>
        <dbReference type="PROSITE" id="PS50075"/>
    </source>
</evidence>
<dbReference type="CDD" id="cd05195">
    <property type="entry name" value="enoyl_red"/>
    <property type="match status" value="1"/>
</dbReference>
<dbReference type="SUPFAM" id="SSF50129">
    <property type="entry name" value="GroES-like"/>
    <property type="match status" value="1"/>
</dbReference>
<feature type="domain" description="Carrier" evidence="9">
    <location>
        <begin position="4066"/>
        <end position="4144"/>
    </location>
</feature>
<dbReference type="SMART" id="SM00823">
    <property type="entry name" value="PKS_PP"/>
    <property type="match status" value="2"/>
</dbReference>
<dbReference type="SUPFAM" id="SSF55048">
    <property type="entry name" value="Probable ACP-binding domain of malonyl-CoA ACP transacylase"/>
    <property type="match status" value="2"/>
</dbReference>
<dbReference type="GO" id="GO:0004312">
    <property type="term" value="F:fatty acid synthase activity"/>
    <property type="evidence" value="ECO:0007669"/>
    <property type="project" value="TreeGrafter"/>
</dbReference>
<feature type="domain" description="PKS/mFAS DH" evidence="11">
    <location>
        <begin position="2528"/>
        <end position="2811"/>
    </location>
</feature>
<dbReference type="Pfam" id="PF00698">
    <property type="entry name" value="Acyl_transf_1"/>
    <property type="match status" value="2"/>
</dbReference>
<dbReference type="SMART" id="SM00829">
    <property type="entry name" value="PKS_ER"/>
    <property type="match status" value="1"/>
</dbReference>
<dbReference type="RefSeq" id="WP_070393505.1">
    <property type="nucleotide sequence ID" value="NZ_CP017599.1"/>
</dbReference>
<feature type="region of interest" description="N-terminal hotdog fold" evidence="7">
    <location>
        <begin position="2528"/>
        <end position="2650"/>
    </location>
</feature>
<dbReference type="InterPro" id="IPR036291">
    <property type="entry name" value="NAD(P)-bd_dom_sf"/>
</dbReference>
<dbReference type="SMART" id="SM00825">
    <property type="entry name" value="PKS_KS"/>
    <property type="match status" value="2"/>
</dbReference>
<dbReference type="SUPFAM" id="SSF53335">
    <property type="entry name" value="S-adenosyl-L-methionine-dependent methyltransferases"/>
    <property type="match status" value="1"/>
</dbReference>
<dbReference type="SUPFAM" id="SSF52151">
    <property type="entry name" value="FabD/lysophospholipase-like"/>
    <property type="match status" value="2"/>
</dbReference>
<dbReference type="InterPro" id="IPR029063">
    <property type="entry name" value="SAM-dependent_MTases_sf"/>
</dbReference>
<accession>A0A1D8TTX9</accession>
<dbReference type="InterPro" id="IPR001227">
    <property type="entry name" value="Ac_transferase_dom_sf"/>
</dbReference>
<dbReference type="GO" id="GO:0071770">
    <property type="term" value="P:DIM/DIP cell wall layer assembly"/>
    <property type="evidence" value="ECO:0007669"/>
    <property type="project" value="TreeGrafter"/>
</dbReference>
<dbReference type="Pfam" id="PF02801">
    <property type="entry name" value="Ketoacyl-synt_C"/>
    <property type="match status" value="2"/>
</dbReference>
<dbReference type="Gene3D" id="3.30.70.3290">
    <property type="match status" value="2"/>
</dbReference>
<dbReference type="InterPro" id="IPR049552">
    <property type="entry name" value="PKS_DH_N"/>
</dbReference>
<feature type="active site" description="Proton donor; for dehydratase activity" evidence="7">
    <location>
        <position position="2726"/>
    </location>
</feature>
<evidence type="ECO:0000313" key="12">
    <source>
        <dbReference type="EMBL" id="AOX01054.1"/>
    </source>
</evidence>
<dbReference type="Pfam" id="PF14765">
    <property type="entry name" value="PS-DH"/>
    <property type="match status" value="1"/>
</dbReference>
<dbReference type="InterPro" id="IPR049900">
    <property type="entry name" value="PKS_mFAS_DH"/>
</dbReference>
<dbReference type="Gene3D" id="3.10.129.110">
    <property type="entry name" value="Polyketide synthase dehydratase"/>
    <property type="match status" value="1"/>
</dbReference>
<dbReference type="SUPFAM" id="SSF53901">
    <property type="entry name" value="Thiolase-like"/>
    <property type="match status" value="2"/>
</dbReference>
<dbReference type="Pfam" id="PF08240">
    <property type="entry name" value="ADH_N"/>
    <property type="match status" value="1"/>
</dbReference>
<evidence type="ECO:0000256" key="2">
    <source>
        <dbReference type="ARBA" id="ARBA00022553"/>
    </source>
</evidence>
<dbReference type="InterPro" id="IPR020807">
    <property type="entry name" value="PKS_DH"/>
</dbReference>
<dbReference type="InterPro" id="IPR009081">
    <property type="entry name" value="PP-bd_ACP"/>
</dbReference>
<dbReference type="Proteomes" id="UP000177870">
    <property type="component" value="Chromosome"/>
</dbReference>
<dbReference type="Gene3D" id="3.40.366.10">
    <property type="entry name" value="Malonyl-Coenzyme A Acyl Carrier Protein, domain 2"/>
    <property type="match status" value="2"/>
</dbReference>
<dbReference type="InterPro" id="IPR014031">
    <property type="entry name" value="Ketoacyl_synth_C"/>
</dbReference>
<feature type="domain" description="Ketosynthase family 3 (KS3)" evidence="10">
    <location>
        <begin position="36"/>
        <end position="463"/>
    </location>
</feature>